<feature type="signal peptide" evidence="12">
    <location>
        <begin position="1"/>
        <end position="20"/>
    </location>
</feature>
<keyword evidence="9 10" id="KW-0998">Cell outer membrane</keyword>
<evidence type="ECO:0000313" key="15">
    <source>
        <dbReference type="EMBL" id="QGT50291.1"/>
    </source>
</evidence>
<reference evidence="15" key="1">
    <citation type="journal article" date="2020" name="J. ISSAAS">
        <title>Lactobacilli and other gastrointestinal microbiota of Peromyscus leucopus, reservoir host for agents of Lyme disease and other zoonoses in North America.</title>
        <authorList>
            <person name="Milovic A."/>
            <person name="Bassam K."/>
            <person name="Shao H."/>
            <person name="Chatzistamou I."/>
            <person name="Tufts D.M."/>
            <person name="Diuk-Wasser M."/>
            <person name="Barbour A.G."/>
        </authorList>
    </citation>
    <scope>NUCLEOTIDE SEQUENCE</scope>
    <source>
        <strain evidence="15">LL4</strain>
    </source>
</reference>
<dbReference type="GO" id="GO:0015344">
    <property type="term" value="F:siderophore uptake transmembrane transporter activity"/>
    <property type="evidence" value="ECO:0007669"/>
    <property type="project" value="TreeGrafter"/>
</dbReference>
<evidence type="ECO:0000259" key="14">
    <source>
        <dbReference type="Pfam" id="PF07715"/>
    </source>
</evidence>
<dbReference type="AlphaFoldDB" id="A0A650ELX8"/>
<keyword evidence="7 11" id="KW-0798">TonB box</keyword>
<dbReference type="Pfam" id="PF00593">
    <property type="entry name" value="TonB_dep_Rec_b-barrel"/>
    <property type="match status" value="1"/>
</dbReference>
<dbReference type="EMBL" id="MN577568">
    <property type="protein sequence ID" value="QGT50291.1"/>
    <property type="molecule type" value="Genomic_DNA"/>
</dbReference>
<evidence type="ECO:0000256" key="12">
    <source>
        <dbReference type="SAM" id="SignalP"/>
    </source>
</evidence>
<feature type="domain" description="TonB-dependent receptor plug" evidence="14">
    <location>
        <begin position="59"/>
        <end position="169"/>
    </location>
</feature>
<proteinExistence type="inferred from homology"/>
<dbReference type="PANTHER" id="PTHR30069:SF53">
    <property type="entry name" value="COLICIN I RECEPTOR-RELATED"/>
    <property type="match status" value="1"/>
</dbReference>
<evidence type="ECO:0000256" key="1">
    <source>
        <dbReference type="ARBA" id="ARBA00004571"/>
    </source>
</evidence>
<dbReference type="InterPro" id="IPR012910">
    <property type="entry name" value="Plug_dom"/>
</dbReference>
<evidence type="ECO:0000256" key="4">
    <source>
        <dbReference type="ARBA" id="ARBA00022692"/>
    </source>
</evidence>
<keyword evidence="6" id="KW-0406">Ion transport</keyword>
<dbReference type="Gene3D" id="2.40.170.20">
    <property type="entry name" value="TonB-dependent receptor, beta-barrel domain"/>
    <property type="match status" value="1"/>
</dbReference>
<dbReference type="Gene3D" id="2.170.130.10">
    <property type="entry name" value="TonB-dependent receptor, plug domain"/>
    <property type="match status" value="1"/>
</dbReference>
<keyword evidence="2 10" id="KW-0813">Transport</keyword>
<sequence length="718" mass="79786">MNKISLSVLTASLLTNVLLADEIVAGGGQSNNLEEDSSNVRKVNLGRSVVTASGYEQDIKDAPASISIIPQEEILTRPIRDLGDAVQDVPGVYVEQDKTGQNTISMRGLSSSYTLILIDGKRQNSTRGFIQNGLGNATSFMPPPEMIERIEVIRGPASVIYGSDAMGGVINIITKKHFSKVSAGVQLNTQLFEPHNEWGNNYGANAYVNTPLIKDKLSLNLRGSYRYNEPNAFLNPTGPSNGNPYAAHSSTGSQNWNAGFRLNYTPTKSDYLYLDSEVYNGTFGTLNTSQNNITSVQEMYKVNTILNHDGDYSWGKLSSYAQYTYNIIAPHASNSANGRLPIGATKGDYINWANKRTNQNVALQSVYNNDFDFGGAGSLIFNGGLYYLYEQLVGTISSRYRDMHQNQAAIFAEGEYLINRYVSATLGLRYTYADRYTTVPNPRFYVNYNPTDWLTFKAGVANGMLIPSLQQTFEGEWSSSTSGNTTTYTYGNPDLKPEQSWNYELSAIVDTEPAMFILTGYYTDFNNQIETLSSDSSLYIPSLGITCTGGCTTYRNIDKSLVTGAEASLKVKPFYGFALDASYGFTYTKNLSGSSKGEPINSIPKHTFTLKPSYTYQNFSAYIRWSGKFKTPTIAGSARTNVRKVVGPYYKDYQLVDIAATYKFNKSYMLTFAINNLFDVYFMDYAIYTNNNGNTSSQNRYQRILPSRNYWISFSANF</sequence>
<dbReference type="PROSITE" id="PS52016">
    <property type="entry name" value="TONB_DEPENDENT_REC_3"/>
    <property type="match status" value="1"/>
</dbReference>
<dbReference type="CDD" id="cd01347">
    <property type="entry name" value="ligand_gated_channel"/>
    <property type="match status" value="1"/>
</dbReference>
<evidence type="ECO:0000256" key="2">
    <source>
        <dbReference type="ARBA" id="ARBA00022448"/>
    </source>
</evidence>
<dbReference type="GO" id="GO:0044718">
    <property type="term" value="P:siderophore transmembrane transport"/>
    <property type="evidence" value="ECO:0007669"/>
    <property type="project" value="TreeGrafter"/>
</dbReference>
<dbReference type="Pfam" id="PF07715">
    <property type="entry name" value="Plug"/>
    <property type="match status" value="1"/>
</dbReference>
<evidence type="ECO:0000256" key="10">
    <source>
        <dbReference type="PROSITE-ProRule" id="PRU01360"/>
    </source>
</evidence>
<dbReference type="InterPro" id="IPR036942">
    <property type="entry name" value="Beta-barrel_TonB_sf"/>
</dbReference>
<name>A0A650ELX8_9HELI</name>
<keyword evidence="4 10" id="KW-0812">Transmembrane</keyword>
<keyword evidence="5 12" id="KW-0732">Signal</keyword>
<keyword evidence="3 10" id="KW-1134">Transmembrane beta strand</keyword>
<evidence type="ECO:0000256" key="3">
    <source>
        <dbReference type="ARBA" id="ARBA00022452"/>
    </source>
</evidence>
<gene>
    <name evidence="15" type="primary">cfrA_3</name>
    <name evidence="15" type="ORF">Helico6505_1230</name>
</gene>
<comment type="similarity">
    <text evidence="10 11">Belongs to the TonB-dependent receptor family.</text>
</comment>
<evidence type="ECO:0000256" key="9">
    <source>
        <dbReference type="ARBA" id="ARBA00023237"/>
    </source>
</evidence>
<comment type="subcellular location">
    <subcellularLocation>
        <location evidence="1 10">Cell outer membrane</location>
        <topology evidence="1 10">Multi-pass membrane protein</topology>
    </subcellularLocation>
</comment>
<accession>A0A650ELX8</accession>
<protein>
    <submittedName>
        <fullName evidence="15">Ferric enterobactin uptake receptor</fullName>
    </submittedName>
</protein>
<dbReference type="PANTHER" id="PTHR30069">
    <property type="entry name" value="TONB-DEPENDENT OUTER MEMBRANE RECEPTOR"/>
    <property type="match status" value="1"/>
</dbReference>
<feature type="chain" id="PRO_5024943583" evidence="12">
    <location>
        <begin position="21"/>
        <end position="718"/>
    </location>
</feature>
<evidence type="ECO:0000256" key="6">
    <source>
        <dbReference type="ARBA" id="ARBA00023065"/>
    </source>
</evidence>
<dbReference type="SUPFAM" id="SSF56935">
    <property type="entry name" value="Porins"/>
    <property type="match status" value="1"/>
</dbReference>
<evidence type="ECO:0000256" key="8">
    <source>
        <dbReference type="ARBA" id="ARBA00023136"/>
    </source>
</evidence>
<keyword evidence="8 10" id="KW-0472">Membrane</keyword>
<dbReference type="GO" id="GO:0009279">
    <property type="term" value="C:cell outer membrane"/>
    <property type="evidence" value="ECO:0007669"/>
    <property type="project" value="UniProtKB-SubCell"/>
</dbReference>
<evidence type="ECO:0000256" key="5">
    <source>
        <dbReference type="ARBA" id="ARBA00022729"/>
    </source>
</evidence>
<feature type="domain" description="TonB-dependent receptor-like beta-barrel" evidence="13">
    <location>
        <begin position="251"/>
        <end position="677"/>
    </location>
</feature>
<dbReference type="InterPro" id="IPR039426">
    <property type="entry name" value="TonB-dep_rcpt-like"/>
</dbReference>
<organism evidence="15">
    <name type="scientific">uncultured Helicobacter sp</name>
    <dbReference type="NCBI Taxonomy" id="175537"/>
    <lineage>
        <taxon>Bacteria</taxon>
        <taxon>Pseudomonadati</taxon>
        <taxon>Campylobacterota</taxon>
        <taxon>Epsilonproteobacteria</taxon>
        <taxon>Campylobacterales</taxon>
        <taxon>Helicobacteraceae</taxon>
        <taxon>Helicobacter</taxon>
        <taxon>environmental samples</taxon>
    </lineage>
</organism>
<keyword evidence="15" id="KW-0675">Receptor</keyword>
<evidence type="ECO:0000259" key="13">
    <source>
        <dbReference type="Pfam" id="PF00593"/>
    </source>
</evidence>
<evidence type="ECO:0000256" key="11">
    <source>
        <dbReference type="RuleBase" id="RU003357"/>
    </source>
</evidence>
<dbReference type="InterPro" id="IPR037066">
    <property type="entry name" value="Plug_dom_sf"/>
</dbReference>
<dbReference type="InterPro" id="IPR000531">
    <property type="entry name" value="Beta-barrel_TonB"/>
</dbReference>
<evidence type="ECO:0000256" key="7">
    <source>
        <dbReference type="ARBA" id="ARBA00023077"/>
    </source>
</evidence>